<dbReference type="SUPFAM" id="SSF47113">
    <property type="entry name" value="Histone-fold"/>
    <property type="match status" value="1"/>
</dbReference>
<dbReference type="CDD" id="cd22919">
    <property type="entry name" value="HFD_CENP-S"/>
    <property type="match status" value="1"/>
</dbReference>
<name>A0ABD0V561_DENTH</name>
<sequence length="130" mass="14893">MEERECAYKKLEETEEKAELLRDRFRLSVIAIAEAEAKKQGLEIAESVVACISDLAFKLTELLANDVWLFAQHAGRKSINMEDVILSAHRNEHLLGLLRSFSYDLKGKEPKAGKMRKRPLKEDTRVEAHK</sequence>
<feature type="region of interest" description="Disordered" evidence="5">
    <location>
        <begin position="109"/>
        <end position="130"/>
    </location>
</feature>
<evidence type="ECO:0000256" key="3">
    <source>
        <dbReference type="ARBA" id="ARBA00023125"/>
    </source>
</evidence>
<dbReference type="EMBL" id="JANQDX010000008">
    <property type="protein sequence ID" value="KAL0920088.1"/>
    <property type="molecule type" value="Genomic_DNA"/>
</dbReference>
<keyword evidence="7" id="KW-1185">Reference proteome</keyword>
<protein>
    <recommendedName>
        <fullName evidence="8">Centromere protein S</fullName>
    </recommendedName>
</protein>
<evidence type="ECO:0008006" key="8">
    <source>
        <dbReference type="Google" id="ProtNLM"/>
    </source>
</evidence>
<evidence type="ECO:0000256" key="2">
    <source>
        <dbReference type="ARBA" id="ARBA00022763"/>
    </source>
</evidence>
<dbReference type="InterPro" id="IPR029003">
    <property type="entry name" value="CENP-S/Mhf1"/>
</dbReference>
<accession>A0ABD0V561</accession>
<evidence type="ECO:0000256" key="5">
    <source>
        <dbReference type="SAM" id="MobiDB-lite"/>
    </source>
</evidence>
<dbReference type="PANTHER" id="PTHR22980">
    <property type="entry name" value="CORTISTATIN"/>
    <property type="match status" value="1"/>
</dbReference>
<dbReference type="Gene3D" id="1.10.20.10">
    <property type="entry name" value="Histone, subunit A"/>
    <property type="match status" value="1"/>
</dbReference>
<evidence type="ECO:0000313" key="7">
    <source>
        <dbReference type="Proteomes" id="UP001552299"/>
    </source>
</evidence>
<keyword evidence="4" id="KW-0234">DNA repair</keyword>
<evidence type="ECO:0000256" key="4">
    <source>
        <dbReference type="ARBA" id="ARBA00023204"/>
    </source>
</evidence>
<reference evidence="6 7" key="1">
    <citation type="journal article" date="2024" name="Plant Biotechnol. J.">
        <title>Dendrobium thyrsiflorum genome and its molecular insights into genes involved in important horticultural traits.</title>
        <authorList>
            <person name="Chen B."/>
            <person name="Wang J.Y."/>
            <person name="Zheng P.J."/>
            <person name="Li K.L."/>
            <person name="Liang Y.M."/>
            <person name="Chen X.F."/>
            <person name="Zhang C."/>
            <person name="Zhao X."/>
            <person name="He X."/>
            <person name="Zhang G.Q."/>
            <person name="Liu Z.J."/>
            <person name="Xu Q."/>
        </authorList>
    </citation>
    <scope>NUCLEOTIDE SEQUENCE [LARGE SCALE GENOMIC DNA]</scope>
    <source>
        <strain evidence="6">GZMU011</strain>
    </source>
</reference>
<gene>
    <name evidence="6" type="ORF">M5K25_009196</name>
</gene>
<feature type="compositionally biased region" description="Basic and acidic residues" evidence="5">
    <location>
        <begin position="120"/>
        <end position="130"/>
    </location>
</feature>
<comment type="caution">
    <text evidence="6">The sequence shown here is derived from an EMBL/GenBank/DDBJ whole genome shotgun (WGS) entry which is preliminary data.</text>
</comment>
<dbReference type="InterPro" id="IPR009072">
    <property type="entry name" value="Histone-fold"/>
</dbReference>
<dbReference type="PANTHER" id="PTHR22980:SF0">
    <property type="entry name" value="CENTROMERE PROTEIN S"/>
    <property type="match status" value="1"/>
</dbReference>
<evidence type="ECO:0000313" key="6">
    <source>
        <dbReference type="EMBL" id="KAL0920088.1"/>
    </source>
</evidence>
<keyword evidence="2" id="KW-0227">DNA damage</keyword>
<keyword evidence="3" id="KW-0238">DNA-binding</keyword>
<comment type="similarity">
    <text evidence="1">Belongs to the TAF9 family. CENP-S/MHF1 subfamily.</text>
</comment>
<dbReference type="Proteomes" id="UP001552299">
    <property type="component" value="Unassembled WGS sequence"/>
</dbReference>
<evidence type="ECO:0000256" key="1">
    <source>
        <dbReference type="ARBA" id="ARBA00006612"/>
    </source>
</evidence>
<organism evidence="6 7">
    <name type="scientific">Dendrobium thyrsiflorum</name>
    <name type="common">Pinecone-like raceme dendrobium</name>
    <name type="synonym">Orchid</name>
    <dbReference type="NCBI Taxonomy" id="117978"/>
    <lineage>
        <taxon>Eukaryota</taxon>
        <taxon>Viridiplantae</taxon>
        <taxon>Streptophyta</taxon>
        <taxon>Embryophyta</taxon>
        <taxon>Tracheophyta</taxon>
        <taxon>Spermatophyta</taxon>
        <taxon>Magnoliopsida</taxon>
        <taxon>Liliopsida</taxon>
        <taxon>Asparagales</taxon>
        <taxon>Orchidaceae</taxon>
        <taxon>Epidendroideae</taxon>
        <taxon>Malaxideae</taxon>
        <taxon>Dendrobiinae</taxon>
        <taxon>Dendrobium</taxon>
    </lineage>
</organism>
<dbReference type="GO" id="GO:0003677">
    <property type="term" value="F:DNA binding"/>
    <property type="evidence" value="ECO:0007669"/>
    <property type="project" value="UniProtKB-KW"/>
</dbReference>
<dbReference type="GO" id="GO:0006281">
    <property type="term" value="P:DNA repair"/>
    <property type="evidence" value="ECO:0007669"/>
    <property type="project" value="UniProtKB-KW"/>
</dbReference>
<dbReference type="Pfam" id="PF15630">
    <property type="entry name" value="CENP-S"/>
    <property type="match status" value="1"/>
</dbReference>
<proteinExistence type="inferred from homology"/>
<dbReference type="AlphaFoldDB" id="A0ABD0V561"/>